<accession>A0AAE1DCG2</accession>
<reference evidence="6" key="1">
    <citation type="journal article" date="2023" name="G3 (Bethesda)">
        <title>A reference genome for the long-term kleptoplast-retaining sea slug Elysia crispata morphotype clarki.</title>
        <authorList>
            <person name="Eastman K.E."/>
            <person name="Pendleton A.L."/>
            <person name="Shaikh M.A."/>
            <person name="Suttiyut T."/>
            <person name="Ogas R."/>
            <person name="Tomko P."/>
            <person name="Gavelis G."/>
            <person name="Widhalm J.R."/>
            <person name="Wisecaver J.H."/>
        </authorList>
    </citation>
    <scope>NUCLEOTIDE SEQUENCE</scope>
    <source>
        <strain evidence="6">ECLA1</strain>
    </source>
</reference>
<evidence type="ECO:0000256" key="4">
    <source>
        <dbReference type="ARBA" id="ARBA00023004"/>
    </source>
</evidence>
<gene>
    <name evidence="6" type="ORF">RRG08_025402</name>
</gene>
<comment type="caution">
    <text evidence="6">The sequence shown here is derived from an EMBL/GenBank/DDBJ whole genome shotgun (WGS) entry which is preliminary data.</text>
</comment>
<evidence type="ECO:0000256" key="3">
    <source>
        <dbReference type="ARBA" id="ARBA00023002"/>
    </source>
</evidence>
<keyword evidence="4 5" id="KW-0408">Iron</keyword>
<evidence type="ECO:0000256" key="2">
    <source>
        <dbReference type="ARBA" id="ARBA00022723"/>
    </source>
</evidence>
<dbReference type="GO" id="GO:0016121">
    <property type="term" value="P:carotene catabolic process"/>
    <property type="evidence" value="ECO:0007669"/>
    <property type="project" value="TreeGrafter"/>
</dbReference>
<dbReference type="PANTHER" id="PTHR10543">
    <property type="entry name" value="BETA-CAROTENE DIOXYGENASE"/>
    <property type="match status" value="1"/>
</dbReference>
<dbReference type="EMBL" id="JAWDGP010004366">
    <property type="protein sequence ID" value="KAK3764880.1"/>
    <property type="molecule type" value="Genomic_DNA"/>
</dbReference>
<dbReference type="Pfam" id="PF03055">
    <property type="entry name" value="RPE65"/>
    <property type="match status" value="1"/>
</dbReference>
<feature type="binding site" evidence="5">
    <location>
        <position position="239"/>
    </location>
    <ligand>
        <name>Fe cation</name>
        <dbReference type="ChEBI" id="CHEBI:24875"/>
        <note>catalytic</note>
    </ligand>
</feature>
<dbReference type="InterPro" id="IPR004294">
    <property type="entry name" value="Carotenoid_Oase"/>
</dbReference>
<comment type="cofactor">
    <cofactor evidence="5">
        <name>Fe(2+)</name>
        <dbReference type="ChEBI" id="CHEBI:29033"/>
    </cofactor>
    <text evidence="5">Binds 1 Fe(2+) ion per subunit.</text>
</comment>
<dbReference type="Proteomes" id="UP001283361">
    <property type="component" value="Unassembled WGS sequence"/>
</dbReference>
<organism evidence="6 7">
    <name type="scientific">Elysia crispata</name>
    <name type="common">lettuce slug</name>
    <dbReference type="NCBI Taxonomy" id="231223"/>
    <lineage>
        <taxon>Eukaryota</taxon>
        <taxon>Metazoa</taxon>
        <taxon>Spiralia</taxon>
        <taxon>Lophotrochozoa</taxon>
        <taxon>Mollusca</taxon>
        <taxon>Gastropoda</taxon>
        <taxon>Heterobranchia</taxon>
        <taxon>Euthyneura</taxon>
        <taxon>Panpulmonata</taxon>
        <taxon>Sacoglossa</taxon>
        <taxon>Placobranchoidea</taxon>
        <taxon>Plakobranchidae</taxon>
        <taxon>Elysia</taxon>
    </lineage>
</organism>
<evidence type="ECO:0000256" key="1">
    <source>
        <dbReference type="ARBA" id="ARBA00006787"/>
    </source>
</evidence>
<evidence type="ECO:0000313" key="7">
    <source>
        <dbReference type="Proteomes" id="UP001283361"/>
    </source>
</evidence>
<dbReference type="GO" id="GO:0010436">
    <property type="term" value="F:carotenoid dioxygenase activity"/>
    <property type="evidence" value="ECO:0007669"/>
    <property type="project" value="TreeGrafter"/>
</dbReference>
<protein>
    <submittedName>
        <fullName evidence="6">Uncharacterized protein</fullName>
    </submittedName>
</protein>
<dbReference type="PANTHER" id="PTHR10543:SF24">
    <property type="entry name" value="CAROTENOID ISOMEROOXYGENASE"/>
    <property type="match status" value="1"/>
</dbReference>
<keyword evidence="3" id="KW-0560">Oxidoreductase</keyword>
<dbReference type="GO" id="GO:0046872">
    <property type="term" value="F:metal ion binding"/>
    <property type="evidence" value="ECO:0007669"/>
    <property type="project" value="UniProtKB-KW"/>
</dbReference>
<feature type="binding site" evidence="5">
    <location>
        <position position="310"/>
    </location>
    <ligand>
        <name>Fe cation</name>
        <dbReference type="ChEBI" id="CHEBI:24875"/>
        <note>catalytic</note>
    </ligand>
</feature>
<evidence type="ECO:0000256" key="5">
    <source>
        <dbReference type="PIRSR" id="PIRSR604294-1"/>
    </source>
</evidence>
<dbReference type="GO" id="GO:0003834">
    <property type="term" value="F:beta-carotene 15,15'-dioxygenase activity"/>
    <property type="evidence" value="ECO:0007669"/>
    <property type="project" value="TreeGrafter"/>
</dbReference>
<dbReference type="AlphaFoldDB" id="A0AAE1DCG2"/>
<comment type="similarity">
    <text evidence="1">Belongs to the carotenoid oxygenase family.</text>
</comment>
<name>A0AAE1DCG2_9GAST</name>
<sequence length="529" mass="59088">MSEELFSKLPQWLSYEQSDHMEKPIDAVVKGEIPKWVNGSLYRNGSGIYKIGSTSWNHVFDGFSVLQRWTFQDGKVNYQSSILDSDDYNKSAQRNRIVGMGFGGTFPDPCQSIFGKLLSKFIPQTPDSVNNPAVNIMEWGDRLFALTETPVINEIKADSLKVKGKSVMPEYVAVHLGTGHPHILKDGTMIYFGTNVLYTKAYNFISIPPQPPSSESPFSGAKIVATAPSRWKANISYTHSFGITENYFIHMEQPLTMNIPKIISMAVTGKSISECILSHPGESLDILVVDKSTGKRTPITYKAPTGFVFHFINCYEESNHIVCDVSFFPDGTEFIRTKYLEDIAKSYPHFKCSEKVHFARFVLPLDLSGAEHGKNLVTLPETSATAFLEKGSKRVLSLTPETFEGTPPAELPRINYDYNGVKYRYFYASSAFIQDSNQLSKFDLKEKRVLTYNVEENLTPGEPVFLARPGATKEDDGVILCTLVANSSSAQSSLVVLDAETFKELARASVPQNVRLTLTFHGNFSNKKF</sequence>
<keyword evidence="7" id="KW-1185">Reference proteome</keyword>
<dbReference type="GO" id="GO:0042574">
    <property type="term" value="P:retinal metabolic process"/>
    <property type="evidence" value="ECO:0007669"/>
    <property type="project" value="TreeGrafter"/>
</dbReference>
<feature type="binding site" evidence="5">
    <location>
        <position position="180"/>
    </location>
    <ligand>
        <name>Fe cation</name>
        <dbReference type="ChEBI" id="CHEBI:24875"/>
        <note>catalytic</note>
    </ligand>
</feature>
<proteinExistence type="inferred from homology"/>
<keyword evidence="2 5" id="KW-0479">Metal-binding</keyword>
<evidence type="ECO:0000313" key="6">
    <source>
        <dbReference type="EMBL" id="KAK3764880.1"/>
    </source>
</evidence>
<feature type="binding site" evidence="5">
    <location>
        <position position="521"/>
    </location>
    <ligand>
        <name>Fe cation</name>
        <dbReference type="ChEBI" id="CHEBI:24875"/>
        <note>catalytic</note>
    </ligand>
</feature>